<dbReference type="PANTHER" id="PTHR43140:SF1">
    <property type="entry name" value="TYPE I RESTRICTION ENZYME ECOKI SPECIFICITY SUBUNIT"/>
    <property type="match status" value="1"/>
</dbReference>
<sequence length="411" mass="45455">MSRIDDMVRELGPDGVEFRALGEVAALRRGSGMPKSAFSDDGVPAIHYGHIYTRYGIYTRSAKAHVPTDAAESLQPVHPGELVIANTSENLEDVGKAVAWLGDSDAVTGGHATVVSSDVLDPKFLSYYVRTPAFFAQKRRFAFGTKVIELSAVNLAKIPFPVPPMSIQREIVGILDQFTELEAELEAELEERRRQYTRVADEIIWRRDGATPVAPLDELGALRRGRRFTRADFVSEGISAIHYGEVYTTYGTSTAHAVSSVRKDLAPSLRYAKPGDVIIAGVGETVADVGIGVAWLGDVPVAFHDDSFAFTSQLDPRYVSHVFRTPHYHRAKESFVSRAKVKRLGANGLGRIEIPVPNQERQIWIADQLDALEALHADLGSGLPAEIVARRQQYEYYRDKLLTFPERKDHA</sequence>
<dbReference type="AlphaFoldDB" id="A0A0X8JFN5"/>
<keyword evidence="8" id="KW-1185">Reference proteome</keyword>
<keyword evidence="7" id="KW-0378">Hydrolase</keyword>
<dbReference type="KEGG" id="ard:AXF14_09165"/>
<dbReference type="PANTHER" id="PTHR43140">
    <property type="entry name" value="TYPE-1 RESTRICTION ENZYME ECOKI SPECIFICITY PROTEIN"/>
    <property type="match status" value="1"/>
</dbReference>
<dbReference type="GO" id="GO:0009307">
    <property type="term" value="P:DNA restriction-modification system"/>
    <property type="evidence" value="ECO:0007669"/>
    <property type="project" value="UniProtKB-KW"/>
</dbReference>
<dbReference type="InterPro" id="IPR000055">
    <property type="entry name" value="Restrct_endonuc_typeI_TRD"/>
</dbReference>
<dbReference type="InterPro" id="IPR044946">
    <property type="entry name" value="Restrct_endonuc_typeI_TRD_sf"/>
</dbReference>
<evidence type="ECO:0000313" key="8">
    <source>
        <dbReference type="Proteomes" id="UP000065220"/>
    </source>
</evidence>
<protein>
    <submittedName>
        <fullName evidence="7">Restriction endonuclease</fullName>
    </submittedName>
</protein>
<evidence type="ECO:0000313" key="7">
    <source>
        <dbReference type="EMBL" id="AMD87722.1"/>
    </source>
</evidence>
<gene>
    <name evidence="7" type="ORF">AXF14_09165</name>
</gene>
<dbReference type="STRING" id="111015.AXF14_09165"/>
<dbReference type="REBASE" id="140111">
    <property type="entry name" value="S.Ara36733I"/>
</dbReference>
<accession>A0A0X8JFN5</accession>
<keyword evidence="2" id="KW-0680">Restriction system</keyword>
<proteinExistence type="inferred from homology"/>
<dbReference type="InterPro" id="IPR051212">
    <property type="entry name" value="Type-I_RE_S_subunit"/>
</dbReference>
<dbReference type="Gene3D" id="3.90.220.20">
    <property type="entry name" value="DNA methylase specificity domains"/>
    <property type="match status" value="2"/>
</dbReference>
<organism evidence="7 8">
    <name type="scientific">Actinomyces radicidentis</name>
    <dbReference type="NCBI Taxonomy" id="111015"/>
    <lineage>
        <taxon>Bacteria</taxon>
        <taxon>Bacillati</taxon>
        <taxon>Actinomycetota</taxon>
        <taxon>Actinomycetes</taxon>
        <taxon>Actinomycetales</taxon>
        <taxon>Actinomycetaceae</taxon>
        <taxon>Actinomyces</taxon>
    </lineage>
</organism>
<feature type="domain" description="Type I restriction modification DNA specificity" evidence="6">
    <location>
        <begin position="13"/>
        <end position="190"/>
    </location>
</feature>
<dbReference type="OrthoDB" id="3197085at2"/>
<comment type="similarity">
    <text evidence="1">Belongs to the type-I restriction system S methylase family.</text>
</comment>
<evidence type="ECO:0000256" key="4">
    <source>
        <dbReference type="ARBA" id="ARBA00038652"/>
    </source>
</evidence>
<evidence type="ECO:0000256" key="1">
    <source>
        <dbReference type="ARBA" id="ARBA00010923"/>
    </source>
</evidence>
<dbReference type="CDD" id="cd17268">
    <property type="entry name" value="RMtype1_S_Ara36733I_TRD1-CR1_like"/>
    <property type="match status" value="2"/>
</dbReference>
<dbReference type="Pfam" id="PF01420">
    <property type="entry name" value="Methylase_S"/>
    <property type="match status" value="1"/>
</dbReference>
<comment type="subunit">
    <text evidence="4">The methyltransferase is composed of M and S polypeptides.</text>
</comment>
<dbReference type="Proteomes" id="UP000065220">
    <property type="component" value="Chromosome"/>
</dbReference>
<reference evidence="8" key="1">
    <citation type="submission" date="2016-02" db="EMBL/GenBank/DDBJ databases">
        <authorList>
            <person name="Holder M.E."/>
            <person name="Ajami N.J."/>
            <person name="Petrosino J.F."/>
        </authorList>
    </citation>
    <scope>NUCLEOTIDE SEQUENCE [LARGE SCALE GENOMIC DNA]</scope>
    <source>
        <strain evidence="8">CCUG 36733</strain>
    </source>
</reference>
<evidence type="ECO:0000256" key="5">
    <source>
        <dbReference type="SAM" id="Coils"/>
    </source>
</evidence>
<keyword evidence="5" id="KW-0175">Coiled coil</keyword>
<evidence type="ECO:0000259" key="6">
    <source>
        <dbReference type="Pfam" id="PF01420"/>
    </source>
</evidence>
<dbReference type="RefSeq" id="WP_067942704.1">
    <property type="nucleotide sequence ID" value="NZ_CP014228.1"/>
</dbReference>
<dbReference type="GO" id="GO:0004519">
    <property type="term" value="F:endonuclease activity"/>
    <property type="evidence" value="ECO:0007669"/>
    <property type="project" value="UniProtKB-KW"/>
</dbReference>
<keyword evidence="3" id="KW-0238">DNA-binding</keyword>
<evidence type="ECO:0000256" key="2">
    <source>
        <dbReference type="ARBA" id="ARBA00022747"/>
    </source>
</evidence>
<keyword evidence="7" id="KW-0540">Nuclease</keyword>
<dbReference type="SUPFAM" id="SSF116734">
    <property type="entry name" value="DNA methylase specificity domain"/>
    <property type="match status" value="2"/>
</dbReference>
<name>A0A0X8JFN5_ACTRD</name>
<keyword evidence="7" id="KW-0255">Endonuclease</keyword>
<feature type="coiled-coil region" evidence="5">
    <location>
        <begin position="171"/>
        <end position="202"/>
    </location>
</feature>
<evidence type="ECO:0000256" key="3">
    <source>
        <dbReference type="ARBA" id="ARBA00023125"/>
    </source>
</evidence>
<dbReference type="EMBL" id="CP014228">
    <property type="protein sequence ID" value="AMD87722.1"/>
    <property type="molecule type" value="Genomic_DNA"/>
</dbReference>
<dbReference type="GO" id="GO:0003677">
    <property type="term" value="F:DNA binding"/>
    <property type="evidence" value="ECO:0007669"/>
    <property type="project" value="UniProtKB-KW"/>
</dbReference>